<comment type="caution">
    <text evidence="1">The sequence shown here is derived from an EMBL/GenBank/DDBJ whole genome shotgun (WGS) entry which is preliminary data.</text>
</comment>
<dbReference type="Gramene" id="rna18455">
    <property type="protein sequence ID" value="RHN69922.1"/>
    <property type="gene ID" value="gene18455"/>
</dbReference>
<dbReference type="EMBL" id="PSQE01000003">
    <property type="protein sequence ID" value="RHN69922.1"/>
    <property type="molecule type" value="Genomic_DNA"/>
</dbReference>
<name>A0A396IWK1_MEDTR</name>
<protein>
    <submittedName>
        <fullName evidence="1">Uncharacterized protein</fullName>
    </submittedName>
</protein>
<dbReference type="AlphaFoldDB" id="A0A396IWK1"/>
<evidence type="ECO:0000313" key="2">
    <source>
        <dbReference type="Proteomes" id="UP000265566"/>
    </source>
</evidence>
<accession>A0A396IWK1</accession>
<reference evidence="2" key="1">
    <citation type="journal article" date="2018" name="Nat. Plants">
        <title>Whole-genome landscape of Medicago truncatula symbiotic genes.</title>
        <authorList>
            <person name="Pecrix Y."/>
            <person name="Staton S.E."/>
            <person name="Sallet E."/>
            <person name="Lelandais-Briere C."/>
            <person name="Moreau S."/>
            <person name="Carrere S."/>
            <person name="Blein T."/>
            <person name="Jardinaud M.F."/>
            <person name="Latrasse D."/>
            <person name="Zouine M."/>
            <person name="Zahm M."/>
            <person name="Kreplak J."/>
            <person name="Mayjonade B."/>
            <person name="Satge C."/>
            <person name="Perez M."/>
            <person name="Cauet S."/>
            <person name="Marande W."/>
            <person name="Chantry-Darmon C."/>
            <person name="Lopez-Roques C."/>
            <person name="Bouchez O."/>
            <person name="Berard A."/>
            <person name="Debelle F."/>
            <person name="Munos S."/>
            <person name="Bendahmane A."/>
            <person name="Berges H."/>
            <person name="Niebel A."/>
            <person name="Buitink J."/>
            <person name="Frugier F."/>
            <person name="Benhamed M."/>
            <person name="Crespi M."/>
            <person name="Gouzy J."/>
            <person name="Gamas P."/>
        </authorList>
    </citation>
    <scope>NUCLEOTIDE SEQUENCE [LARGE SCALE GENOMIC DNA]</scope>
    <source>
        <strain evidence="2">cv. Jemalong A17</strain>
    </source>
</reference>
<dbReference type="Proteomes" id="UP000265566">
    <property type="component" value="Chromosome 3"/>
</dbReference>
<evidence type="ECO:0000313" key="1">
    <source>
        <dbReference type="EMBL" id="RHN69922.1"/>
    </source>
</evidence>
<proteinExistence type="predicted"/>
<sequence length="56" mass="6695">MCIFYISHLTLSLSLSTRRVFLLFTKEEYLNIVILVVHTNRFSINSLCGFFYYYTC</sequence>
<gene>
    <name evidence="1" type="ORF">MtrunA17_Chr3g0130031</name>
</gene>
<organism evidence="1 2">
    <name type="scientific">Medicago truncatula</name>
    <name type="common">Barrel medic</name>
    <name type="synonym">Medicago tribuloides</name>
    <dbReference type="NCBI Taxonomy" id="3880"/>
    <lineage>
        <taxon>Eukaryota</taxon>
        <taxon>Viridiplantae</taxon>
        <taxon>Streptophyta</taxon>
        <taxon>Embryophyta</taxon>
        <taxon>Tracheophyta</taxon>
        <taxon>Spermatophyta</taxon>
        <taxon>Magnoliopsida</taxon>
        <taxon>eudicotyledons</taxon>
        <taxon>Gunneridae</taxon>
        <taxon>Pentapetalae</taxon>
        <taxon>rosids</taxon>
        <taxon>fabids</taxon>
        <taxon>Fabales</taxon>
        <taxon>Fabaceae</taxon>
        <taxon>Papilionoideae</taxon>
        <taxon>50 kb inversion clade</taxon>
        <taxon>NPAAA clade</taxon>
        <taxon>Hologalegina</taxon>
        <taxon>IRL clade</taxon>
        <taxon>Trifolieae</taxon>
        <taxon>Medicago</taxon>
    </lineage>
</organism>